<organism evidence="3 4">
    <name type="scientific">Chromobacterium violaceum</name>
    <dbReference type="NCBI Taxonomy" id="536"/>
    <lineage>
        <taxon>Bacteria</taxon>
        <taxon>Pseudomonadati</taxon>
        <taxon>Pseudomonadota</taxon>
        <taxon>Betaproteobacteria</taxon>
        <taxon>Neisseriales</taxon>
        <taxon>Chromobacteriaceae</taxon>
        <taxon>Chromobacterium</taxon>
    </lineage>
</organism>
<feature type="region of interest" description="Disordered" evidence="1">
    <location>
        <begin position="177"/>
        <end position="196"/>
    </location>
</feature>
<feature type="domain" description="ISXO2-like transposase" evidence="2">
    <location>
        <begin position="138"/>
        <end position="332"/>
    </location>
</feature>
<keyword evidence="4" id="KW-1185">Reference proteome</keyword>
<protein>
    <recommendedName>
        <fullName evidence="2">ISXO2-like transposase domain-containing protein</fullName>
    </recommendedName>
</protein>
<evidence type="ECO:0000313" key="4">
    <source>
        <dbReference type="Proteomes" id="UP000196342"/>
    </source>
</evidence>
<feature type="compositionally biased region" description="Basic and acidic residues" evidence="1">
    <location>
        <begin position="177"/>
        <end position="189"/>
    </location>
</feature>
<reference evidence="3 4" key="1">
    <citation type="submission" date="2017-05" db="EMBL/GenBank/DDBJ databases">
        <title>Chromobacterium violaceum GHPS1 isolated from Hydrocarbon polluted soil in French Guiana display an awesome secondary metabolite arsenal and a battery of drug and heavy-metal-resistance and detoxification of xenobiotics proteins.</title>
        <authorList>
            <person name="Belbahri L."/>
        </authorList>
    </citation>
    <scope>NUCLEOTIDE SEQUENCE [LARGE SCALE GENOMIC DNA]</scope>
    <source>
        <strain evidence="3 4">GHPS1</strain>
    </source>
</reference>
<dbReference type="Pfam" id="PF12760">
    <property type="entry name" value="Zn_ribbon_IS1595"/>
    <property type="match status" value="1"/>
</dbReference>
<dbReference type="AlphaFoldDB" id="A0A202BE84"/>
<dbReference type="Pfam" id="PF12762">
    <property type="entry name" value="DDE_Tnp_IS1595"/>
    <property type="match status" value="1"/>
</dbReference>
<proteinExistence type="predicted"/>
<sequence length="375" mass="43660">MAQHFMKSAAMRDLTVMDIAMMSEEQCHSYFCKVRWKSESAQVCPHCGSINRHYFRRQRWQWRCKDCNGYFSVTSGTPFHGHKMKFKQMLLGLMIFVNSANSISVDRLSRDMDVQVKTAHVFAGKLREALMTTQDLEPLSGVVQIDGAHFCGMPRFGRRRKRTDRVIDIAGRVKEKFGKEKSNENERPPRSRTNRINWEKRKNRRIVMVLRQVSPIQGQGAERTITAICKSENQVDALSLANRFIAPGTLIMTDENPAYSLLGDQVDPLTKKRKWHHQTVVHSIEFSSDDGVNDNQCESYYSRMRRWVKGVSHRATPKYLADRAVEMAWRDDTRRVTLGKKLEQLLAAIFHQGPSLWWRGYWQKHHRAEEILFQA</sequence>
<dbReference type="EMBL" id="NHOO01000003">
    <property type="protein sequence ID" value="OVE49854.1"/>
    <property type="molecule type" value="Genomic_DNA"/>
</dbReference>
<name>A0A202BE84_CHRVL</name>
<comment type="caution">
    <text evidence="3">The sequence shown here is derived from an EMBL/GenBank/DDBJ whole genome shotgun (WGS) entry which is preliminary data.</text>
</comment>
<dbReference type="NCBIfam" id="NF033547">
    <property type="entry name" value="transpos_IS1595"/>
    <property type="match status" value="1"/>
</dbReference>
<dbReference type="InterPro" id="IPR024445">
    <property type="entry name" value="Tnp_ISXO2-like"/>
</dbReference>
<accession>A0A202BE84</accession>
<dbReference type="Proteomes" id="UP000196342">
    <property type="component" value="Unassembled WGS sequence"/>
</dbReference>
<dbReference type="SMART" id="SM01126">
    <property type="entry name" value="DDE_Tnp_IS1595"/>
    <property type="match status" value="1"/>
</dbReference>
<dbReference type="InterPro" id="IPR024442">
    <property type="entry name" value="Transposase_Zn_ribbon"/>
</dbReference>
<evidence type="ECO:0000313" key="3">
    <source>
        <dbReference type="EMBL" id="OVE49854.1"/>
    </source>
</evidence>
<gene>
    <name evidence="3" type="ORF">CBW21_04755</name>
</gene>
<evidence type="ECO:0000259" key="2">
    <source>
        <dbReference type="SMART" id="SM01126"/>
    </source>
</evidence>
<evidence type="ECO:0000256" key="1">
    <source>
        <dbReference type="SAM" id="MobiDB-lite"/>
    </source>
</evidence>